<evidence type="ECO:0000313" key="10">
    <source>
        <dbReference type="EMBL" id="MDI3404194.1"/>
    </source>
</evidence>
<feature type="domain" description="Transthyretin/hydroxyisourate hydrolase" evidence="9">
    <location>
        <begin position="70"/>
        <end position="182"/>
    </location>
</feature>
<dbReference type="PANTHER" id="PTHR10395">
    <property type="entry name" value="URICASE AND TRANSTHYRETIN-RELATED"/>
    <property type="match status" value="1"/>
</dbReference>
<evidence type="ECO:0000256" key="1">
    <source>
        <dbReference type="ARBA" id="ARBA00001043"/>
    </source>
</evidence>
<feature type="compositionally biased region" description="Low complexity" evidence="8">
    <location>
        <begin position="56"/>
        <end position="66"/>
    </location>
</feature>
<name>A0ABT6S7W8_9ACTN</name>
<evidence type="ECO:0000256" key="4">
    <source>
        <dbReference type="ARBA" id="ARBA00011881"/>
    </source>
</evidence>
<keyword evidence="7 10" id="KW-0378">Hydrolase</keyword>
<gene>
    <name evidence="10" type="primary">uraH</name>
    <name evidence="10" type="ORF">QIS96_10220</name>
</gene>
<dbReference type="InterPro" id="IPR014306">
    <property type="entry name" value="Hydroxyisourate_hydrolase"/>
</dbReference>
<proteinExistence type="inferred from homology"/>
<dbReference type="Pfam" id="PF00576">
    <property type="entry name" value="Transthyretin"/>
    <property type="match status" value="1"/>
</dbReference>
<dbReference type="GO" id="GO:0033971">
    <property type="term" value="F:hydroxyisourate hydrolase activity"/>
    <property type="evidence" value="ECO:0007669"/>
    <property type="project" value="UniProtKB-EC"/>
</dbReference>
<comment type="catalytic activity">
    <reaction evidence="1">
        <text>5-hydroxyisourate + H2O = 5-hydroxy-2-oxo-4-ureido-2,5-dihydro-1H-imidazole-5-carboxylate + H(+)</text>
        <dbReference type="Rhea" id="RHEA:23736"/>
        <dbReference type="ChEBI" id="CHEBI:15377"/>
        <dbReference type="ChEBI" id="CHEBI:15378"/>
        <dbReference type="ChEBI" id="CHEBI:18072"/>
        <dbReference type="ChEBI" id="CHEBI:58639"/>
        <dbReference type="EC" id="3.5.2.17"/>
    </reaction>
</comment>
<dbReference type="Proteomes" id="UP001223978">
    <property type="component" value="Unassembled WGS sequence"/>
</dbReference>
<dbReference type="SUPFAM" id="SSF49472">
    <property type="entry name" value="Transthyretin (synonym: prealbumin)"/>
    <property type="match status" value="1"/>
</dbReference>
<dbReference type="PANTHER" id="PTHR10395:SF7">
    <property type="entry name" value="5-HYDROXYISOURATE HYDROLASE"/>
    <property type="match status" value="1"/>
</dbReference>
<dbReference type="InterPro" id="IPR023416">
    <property type="entry name" value="Transthyretin/HIU_hydrolase_d"/>
</dbReference>
<evidence type="ECO:0000256" key="5">
    <source>
        <dbReference type="ARBA" id="ARBA00012609"/>
    </source>
</evidence>
<dbReference type="PROSITE" id="PS51318">
    <property type="entry name" value="TAT"/>
    <property type="match status" value="1"/>
</dbReference>
<comment type="subunit">
    <text evidence="4">Homotetramer.</text>
</comment>
<dbReference type="InterPro" id="IPR006311">
    <property type="entry name" value="TAT_signal"/>
</dbReference>
<feature type="region of interest" description="Disordered" evidence="8">
    <location>
        <begin position="41"/>
        <end position="67"/>
    </location>
</feature>
<comment type="function">
    <text evidence="2">Catalyzes the hydrolysis of 5-hydroxyisourate (HIU) to 2-oxo-4-hydroxy-4-carboxy-5-ureidoimidazoline (OHCU).</text>
</comment>
<dbReference type="InterPro" id="IPR036817">
    <property type="entry name" value="Transthyretin/HIU_hydrolase_sf"/>
</dbReference>
<evidence type="ECO:0000256" key="7">
    <source>
        <dbReference type="ARBA" id="ARBA00022801"/>
    </source>
</evidence>
<dbReference type="EMBL" id="JASCIQ010000008">
    <property type="protein sequence ID" value="MDI3404194.1"/>
    <property type="molecule type" value="Genomic_DNA"/>
</dbReference>
<evidence type="ECO:0000256" key="8">
    <source>
        <dbReference type="SAM" id="MobiDB-lite"/>
    </source>
</evidence>
<sequence length="183" mass="19520">MTHGYTPAPKGEEPSRRRALGAGLGAGLVLGTAAVAPLVGAGPSSAATPEADRTKAQGGAAPAPAAEPKLTMHAIDTYRGATEAGLRCDLSYFEDGRYRLLDSFEAVAGGRTKDPLLRGDELKSGRYEITLHVAEYFAAIGARLPQPGFLEEVPIRFTVADARQHYHVAILFSPWNYSYYRGS</sequence>
<organism evidence="10 11">
    <name type="scientific">Streptomyces cavernicola</name>
    <dbReference type="NCBI Taxonomy" id="3043613"/>
    <lineage>
        <taxon>Bacteria</taxon>
        <taxon>Bacillati</taxon>
        <taxon>Actinomycetota</taxon>
        <taxon>Actinomycetes</taxon>
        <taxon>Kitasatosporales</taxon>
        <taxon>Streptomycetaceae</taxon>
        <taxon>Streptomyces</taxon>
    </lineage>
</organism>
<dbReference type="EC" id="3.5.2.17" evidence="5"/>
<accession>A0ABT6S7W8</accession>
<dbReference type="RefSeq" id="WP_282542145.1">
    <property type="nucleotide sequence ID" value="NZ_JASCIQ010000008.1"/>
</dbReference>
<evidence type="ECO:0000313" key="11">
    <source>
        <dbReference type="Proteomes" id="UP001223978"/>
    </source>
</evidence>
<keyword evidence="11" id="KW-1185">Reference proteome</keyword>
<dbReference type="NCBIfam" id="TIGR02962">
    <property type="entry name" value="hdxy_isourate"/>
    <property type="match status" value="1"/>
</dbReference>
<reference evidence="10 11" key="1">
    <citation type="submission" date="2023-05" db="EMBL/GenBank/DDBJ databases">
        <title>Draft genome sequence of Streptomyces sp. B-S-A6 isolated from a cave soil in Thailand.</title>
        <authorList>
            <person name="Chamroensaksri N."/>
            <person name="Muangham S."/>
        </authorList>
    </citation>
    <scope>NUCLEOTIDE SEQUENCE [LARGE SCALE GENOMIC DNA]</scope>
    <source>
        <strain evidence="10 11">B-S-A6</strain>
    </source>
</reference>
<dbReference type="Gene3D" id="2.60.40.180">
    <property type="entry name" value="Transthyretin/hydroxyisourate hydrolase domain"/>
    <property type="match status" value="1"/>
</dbReference>
<comment type="similarity">
    <text evidence="3">Belongs to the transthyretin family. 5-hydroxyisourate hydrolase subfamily.</text>
</comment>
<evidence type="ECO:0000256" key="2">
    <source>
        <dbReference type="ARBA" id="ARBA00002704"/>
    </source>
</evidence>
<evidence type="ECO:0000256" key="6">
    <source>
        <dbReference type="ARBA" id="ARBA00022631"/>
    </source>
</evidence>
<evidence type="ECO:0000259" key="9">
    <source>
        <dbReference type="Pfam" id="PF00576"/>
    </source>
</evidence>
<protein>
    <recommendedName>
        <fullName evidence="5">hydroxyisourate hydrolase</fullName>
        <ecNumber evidence="5">3.5.2.17</ecNumber>
    </recommendedName>
</protein>
<keyword evidence="6" id="KW-0659">Purine metabolism</keyword>
<evidence type="ECO:0000256" key="3">
    <source>
        <dbReference type="ARBA" id="ARBA00009850"/>
    </source>
</evidence>
<comment type="caution">
    <text evidence="10">The sequence shown here is derived from an EMBL/GenBank/DDBJ whole genome shotgun (WGS) entry which is preliminary data.</text>
</comment>